<sequence>MIPPPGLHISIPGQVCKLEKFLYGLKQASRQWFAKLSSFLIKHNYKKCKGDHSLFVKWYSSISVAIVLVYVDDIILSGNNLSEINNLKSLLDAAFKIKDLGDLKFFLGFEIARNTAGISMNQRKYALEILSDCGMLGCKPSSTPMIHGSHLYQDDSAPYSDVDAYRRLVGRLIYLTNTRPYLTFSVHQLAQFMAIPTNLHYKAAIRILRYIKSSLAMGLFFPNNSIIQLKAYSDSDWASCPDTRRSISGYCIYLGNSLISWKSKKQKTVSRSSCEAEYRAMALTTCEITWLTYLLEDLQFSFSKVTLLYCDNQSSIHIASNPFFHERTKHIELDCHTVREQYAGHIKLLPISTNLQFADALTKALGPKDYNTIHSKLGLIDICAPTCEGY</sequence>
<keyword evidence="3" id="KW-1185">Reference proteome</keyword>
<dbReference type="InterPro" id="IPR013103">
    <property type="entry name" value="RVT_2"/>
</dbReference>
<feature type="domain" description="Reverse transcriptase Ty1/copia-type" evidence="1">
    <location>
        <begin position="1"/>
        <end position="146"/>
    </location>
</feature>
<evidence type="ECO:0000313" key="2">
    <source>
        <dbReference type="EMBL" id="CAL0326312.1"/>
    </source>
</evidence>
<comment type="caution">
    <text evidence="2">The sequence shown here is derived from an EMBL/GenBank/DDBJ whole genome shotgun (WGS) entry which is preliminary data.</text>
</comment>
<evidence type="ECO:0000259" key="1">
    <source>
        <dbReference type="Pfam" id="PF07727"/>
    </source>
</evidence>
<dbReference type="CDD" id="cd09272">
    <property type="entry name" value="RNase_HI_RT_Ty1"/>
    <property type="match status" value="1"/>
</dbReference>
<proteinExistence type="predicted"/>
<dbReference type="SUPFAM" id="SSF56672">
    <property type="entry name" value="DNA/RNA polymerases"/>
    <property type="match status" value="1"/>
</dbReference>
<dbReference type="AlphaFoldDB" id="A0AAV1XYA4"/>
<evidence type="ECO:0000313" key="3">
    <source>
        <dbReference type="Proteomes" id="UP001497480"/>
    </source>
</evidence>
<accession>A0AAV1XYA4</accession>
<organism evidence="2 3">
    <name type="scientific">Lupinus luteus</name>
    <name type="common">European yellow lupine</name>
    <dbReference type="NCBI Taxonomy" id="3873"/>
    <lineage>
        <taxon>Eukaryota</taxon>
        <taxon>Viridiplantae</taxon>
        <taxon>Streptophyta</taxon>
        <taxon>Embryophyta</taxon>
        <taxon>Tracheophyta</taxon>
        <taxon>Spermatophyta</taxon>
        <taxon>Magnoliopsida</taxon>
        <taxon>eudicotyledons</taxon>
        <taxon>Gunneridae</taxon>
        <taxon>Pentapetalae</taxon>
        <taxon>rosids</taxon>
        <taxon>fabids</taxon>
        <taxon>Fabales</taxon>
        <taxon>Fabaceae</taxon>
        <taxon>Papilionoideae</taxon>
        <taxon>50 kb inversion clade</taxon>
        <taxon>genistoids sensu lato</taxon>
        <taxon>core genistoids</taxon>
        <taxon>Genisteae</taxon>
        <taxon>Lupinus</taxon>
    </lineage>
</organism>
<dbReference type="PANTHER" id="PTHR11439">
    <property type="entry name" value="GAG-POL-RELATED RETROTRANSPOSON"/>
    <property type="match status" value="1"/>
</dbReference>
<dbReference type="EMBL" id="CAXHTB010000019">
    <property type="protein sequence ID" value="CAL0326312.1"/>
    <property type="molecule type" value="Genomic_DNA"/>
</dbReference>
<dbReference type="InterPro" id="IPR043502">
    <property type="entry name" value="DNA/RNA_pol_sf"/>
</dbReference>
<protein>
    <recommendedName>
        <fullName evidence="1">Reverse transcriptase Ty1/copia-type domain-containing protein</fullName>
    </recommendedName>
</protein>
<gene>
    <name evidence="2" type="ORF">LLUT_LOCUS27372</name>
</gene>
<dbReference type="PANTHER" id="PTHR11439:SF463">
    <property type="entry name" value="REVERSE TRANSCRIPTASE TY1_COPIA-TYPE DOMAIN-CONTAINING PROTEIN"/>
    <property type="match status" value="1"/>
</dbReference>
<dbReference type="Pfam" id="PF07727">
    <property type="entry name" value="RVT_2"/>
    <property type="match status" value="1"/>
</dbReference>
<name>A0AAV1XYA4_LUPLU</name>
<dbReference type="Proteomes" id="UP001497480">
    <property type="component" value="Unassembled WGS sequence"/>
</dbReference>
<reference evidence="2 3" key="1">
    <citation type="submission" date="2024-03" db="EMBL/GenBank/DDBJ databases">
        <authorList>
            <person name="Martinez-Hernandez J."/>
        </authorList>
    </citation>
    <scope>NUCLEOTIDE SEQUENCE [LARGE SCALE GENOMIC DNA]</scope>
</reference>